<dbReference type="GO" id="GO:0016020">
    <property type="term" value="C:membrane"/>
    <property type="evidence" value="ECO:0007669"/>
    <property type="project" value="InterPro"/>
</dbReference>
<evidence type="ECO:0000256" key="3">
    <source>
        <dbReference type="ARBA" id="ARBA00022679"/>
    </source>
</evidence>
<reference evidence="5 6" key="1">
    <citation type="journal article" date="2018" name="BMC Genomics">
        <title>Genomic evidence for intraspecific hybridization in a clonal and extremely halotolerant yeast.</title>
        <authorList>
            <person name="Gostincar C."/>
            <person name="Stajich J.E."/>
            <person name="Zupancic J."/>
            <person name="Zalar P."/>
            <person name="Gunde-Cimerman N."/>
        </authorList>
    </citation>
    <scope>NUCLEOTIDE SEQUENCE [LARGE SCALE GENOMIC DNA]</scope>
    <source>
        <strain evidence="5 6">EXF-6656</strain>
    </source>
</reference>
<dbReference type="GO" id="GO:0000032">
    <property type="term" value="P:cell wall mannoprotein biosynthetic process"/>
    <property type="evidence" value="ECO:0007669"/>
    <property type="project" value="TreeGrafter"/>
</dbReference>
<evidence type="ECO:0008006" key="7">
    <source>
        <dbReference type="Google" id="ProtNLM"/>
    </source>
</evidence>
<dbReference type="PANTHER" id="PTHR31121:SF6">
    <property type="entry name" value="ALPHA-1,2 MANNOSYLTRANSFERASE KTR1"/>
    <property type="match status" value="1"/>
</dbReference>
<proteinExistence type="inferred from homology"/>
<keyword evidence="3" id="KW-0808">Transferase</keyword>
<evidence type="ECO:0000313" key="5">
    <source>
        <dbReference type="EMBL" id="RMX87418.1"/>
    </source>
</evidence>
<dbReference type="PANTHER" id="PTHR31121">
    <property type="entry name" value="ALPHA-1,2 MANNOSYLTRANSFERASE KTR1"/>
    <property type="match status" value="1"/>
</dbReference>
<evidence type="ECO:0000256" key="2">
    <source>
        <dbReference type="ARBA" id="ARBA00022676"/>
    </source>
</evidence>
<dbReference type="Gene3D" id="3.90.550.10">
    <property type="entry name" value="Spore Coat Polysaccharide Biosynthesis Protein SpsA, Chain A"/>
    <property type="match status" value="2"/>
</dbReference>
<dbReference type="SUPFAM" id="SSF53448">
    <property type="entry name" value="Nucleotide-diphospho-sugar transferases"/>
    <property type="match status" value="1"/>
</dbReference>
<dbReference type="AlphaFoldDB" id="A0A3M6XAB5"/>
<dbReference type="InterPro" id="IPR029044">
    <property type="entry name" value="Nucleotide-diphossugar_trans"/>
</dbReference>
<evidence type="ECO:0000313" key="6">
    <source>
        <dbReference type="Proteomes" id="UP000281245"/>
    </source>
</evidence>
<comment type="similarity">
    <text evidence="1">Belongs to the glycosyltransferase 15 family.</text>
</comment>
<evidence type="ECO:0000256" key="4">
    <source>
        <dbReference type="SAM" id="SignalP"/>
    </source>
</evidence>
<dbReference type="Proteomes" id="UP000281245">
    <property type="component" value="Unassembled WGS sequence"/>
</dbReference>
<keyword evidence="4" id="KW-0732">Signal</keyword>
<name>A0A3M6XAB5_HORWE</name>
<dbReference type="OrthoDB" id="439943at2759"/>
<protein>
    <recommendedName>
        <fullName evidence="7">Alpha-1,2 mannosyltransferase KTR1</fullName>
    </recommendedName>
</protein>
<accession>A0A3M6XAB5</accession>
<dbReference type="EMBL" id="QWIJ01000117">
    <property type="protein sequence ID" value="RMX87418.1"/>
    <property type="molecule type" value="Genomic_DNA"/>
</dbReference>
<dbReference type="GO" id="GO:0006487">
    <property type="term" value="P:protein N-linked glycosylation"/>
    <property type="evidence" value="ECO:0007669"/>
    <property type="project" value="TreeGrafter"/>
</dbReference>
<feature type="chain" id="PRO_5018010594" description="Alpha-1,2 mannosyltransferase KTR1" evidence="4">
    <location>
        <begin position="31"/>
        <end position="356"/>
    </location>
</feature>
<dbReference type="Pfam" id="PF01793">
    <property type="entry name" value="Glyco_transf_15"/>
    <property type="match status" value="2"/>
</dbReference>
<feature type="signal peptide" evidence="4">
    <location>
        <begin position="1"/>
        <end position="30"/>
    </location>
</feature>
<sequence length="356" mass="41407">MRGLTLPLIYLLIALLALFVTLHIADFSSARVPLPDSYQPASDPLWDANTFPKGDPSPSSTTVNSPIEKAPIGGQNFCARYTVPGDRMNATFITLALNSDVWEISHSIRQVEDRFNCRYNYDWVFLNDEDFDETFKSVTSALASGRTRYGKIDSAHWGFPDFVDQEKATKAREDMQERTIPYGNSVSYRHMCRYESGSFFRHKLLLQYEWYWRVEPSIELFCDLSVKSFMRRHPEHIAEDNAIEFLSNDGGETYNYCHFWSNFEMGNLNWLRGDPYIDYFSHLDRDGGFFYERWGDAPVHTIAATLLLPLEQIHFFNDIAYYHAPFTHCPTQESIRLDLKCTKRFLEVRESQLHTS</sequence>
<dbReference type="GO" id="GO:0005794">
    <property type="term" value="C:Golgi apparatus"/>
    <property type="evidence" value="ECO:0007669"/>
    <property type="project" value="TreeGrafter"/>
</dbReference>
<organism evidence="5 6">
    <name type="scientific">Hortaea werneckii</name>
    <name type="common">Black yeast</name>
    <name type="synonym">Cladosporium werneckii</name>
    <dbReference type="NCBI Taxonomy" id="91943"/>
    <lineage>
        <taxon>Eukaryota</taxon>
        <taxon>Fungi</taxon>
        <taxon>Dikarya</taxon>
        <taxon>Ascomycota</taxon>
        <taxon>Pezizomycotina</taxon>
        <taxon>Dothideomycetes</taxon>
        <taxon>Dothideomycetidae</taxon>
        <taxon>Mycosphaerellales</taxon>
        <taxon>Teratosphaeriaceae</taxon>
        <taxon>Hortaea</taxon>
    </lineage>
</organism>
<dbReference type="InterPro" id="IPR002685">
    <property type="entry name" value="Glyco_trans_15"/>
</dbReference>
<gene>
    <name evidence="5" type="ORF">D0869_02373</name>
</gene>
<evidence type="ECO:0000256" key="1">
    <source>
        <dbReference type="ARBA" id="ARBA00007677"/>
    </source>
</evidence>
<dbReference type="GO" id="GO:0006493">
    <property type="term" value="P:protein O-linked glycosylation"/>
    <property type="evidence" value="ECO:0007669"/>
    <property type="project" value="TreeGrafter"/>
</dbReference>
<keyword evidence="2" id="KW-0328">Glycosyltransferase</keyword>
<dbReference type="GO" id="GO:0000026">
    <property type="term" value="F:alpha-1,2-mannosyltransferase activity"/>
    <property type="evidence" value="ECO:0007669"/>
    <property type="project" value="TreeGrafter"/>
</dbReference>
<comment type="caution">
    <text evidence="5">The sequence shown here is derived from an EMBL/GenBank/DDBJ whole genome shotgun (WGS) entry which is preliminary data.</text>
</comment>